<dbReference type="GO" id="GO:0031080">
    <property type="term" value="C:nuclear pore outer ring"/>
    <property type="evidence" value="ECO:0007669"/>
    <property type="project" value="TreeGrafter"/>
</dbReference>
<evidence type="ECO:0000259" key="9">
    <source>
        <dbReference type="PROSITE" id="PS50879"/>
    </source>
</evidence>
<dbReference type="EMBL" id="BMAO01004759">
    <property type="protein sequence ID" value="GFQ96770.1"/>
    <property type="molecule type" value="Genomic_DNA"/>
</dbReference>
<keyword evidence="5" id="KW-0653">Protein transport</keyword>
<keyword evidence="7" id="KW-0539">Nucleus</keyword>
<dbReference type="OrthoDB" id="6419010at2759"/>
<dbReference type="GO" id="GO:0004523">
    <property type="term" value="F:RNA-DNA hybrid ribonuclease activity"/>
    <property type="evidence" value="ECO:0007669"/>
    <property type="project" value="InterPro"/>
</dbReference>
<evidence type="ECO:0000256" key="2">
    <source>
        <dbReference type="ARBA" id="ARBA00005569"/>
    </source>
</evidence>
<dbReference type="Pfam" id="PF03177">
    <property type="entry name" value="Nucleoporin_C"/>
    <property type="match status" value="1"/>
</dbReference>
<dbReference type="Pfam" id="PF00075">
    <property type="entry name" value="RNase_H"/>
    <property type="match status" value="1"/>
</dbReference>
<dbReference type="InterPro" id="IPR036397">
    <property type="entry name" value="RNaseH_sf"/>
</dbReference>
<comment type="similarity">
    <text evidence="2">Belongs to the nucleoporin Nup133 family.</text>
</comment>
<proteinExistence type="inferred from homology"/>
<dbReference type="Gene3D" id="1.20.58.1380">
    <property type="match status" value="1"/>
</dbReference>
<evidence type="ECO:0000256" key="4">
    <source>
        <dbReference type="ARBA" id="ARBA00022816"/>
    </source>
</evidence>
<dbReference type="SUPFAM" id="SSF53098">
    <property type="entry name" value="Ribonuclease H-like"/>
    <property type="match status" value="1"/>
</dbReference>
<evidence type="ECO:0000313" key="11">
    <source>
        <dbReference type="Proteomes" id="UP000887116"/>
    </source>
</evidence>
<feature type="compositionally biased region" description="Basic and acidic residues" evidence="8">
    <location>
        <begin position="1"/>
        <end position="10"/>
    </location>
</feature>
<evidence type="ECO:0000256" key="7">
    <source>
        <dbReference type="ARBA" id="ARBA00023242"/>
    </source>
</evidence>
<feature type="compositionally biased region" description="Polar residues" evidence="8">
    <location>
        <begin position="48"/>
        <end position="64"/>
    </location>
</feature>
<dbReference type="InterPro" id="IPR007187">
    <property type="entry name" value="Nucleoporin_Nup133/Nup155_C"/>
</dbReference>
<dbReference type="Gene3D" id="3.30.420.10">
    <property type="entry name" value="Ribonuclease H-like superfamily/Ribonuclease H"/>
    <property type="match status" value="1"/>
</dbReference>
<accession>A0A8X6L3V8</accession>
<feature type="compositionally biased region" description="Polar residues" evidence="8">
    <location>
        <begin position="11"/>
        <end position="36"/>
    </location>
</feature>
<comment type="caution">
    <text evidence="10">The sequence shown here is derived from an EMBL/GenBank/DDBJ whole genome shotgun (WGS) entry which is preliminary data.</text>
</comment>
<reference evidence="10" key="1">
    <citation type="submission" date="2020-07" db="EMBL/GenBank/DDBJ databases">
        <title>Multicomponent nature underlies the extraordinary mechanical properties of spider dragline silk.</title>
        <authorList>
            <person name="Kono N."/>
            <person name="Nakamura H."/>
            <person name="Mori M."/>
            <person name="Yoshida Y."/>
            <person name="Ohtoshi R."/>
            <person name="Malay A.D."/>
            <person name="Moran D.A.P."/>
            <person name="Tomita M."/>
            <person name="Numata K."/>
            <person name="Arakawa K."/>
        </authorList>
    </citation>
    <scope>NUCLEOTIDE SEQUENCE</scope>
</reference>
<dbReference type="GO" id="GO:0016973">
    <property type="term" value="P:poly(A)+ mRNA export from nucleus"/>
    <property type="evidence" value="ECO:0007669"/>
    <property type="project" value="TreeGrafter"/>
</dbReference>
<feature type="region of interest" description="Disordered" evidence="8">
    <location>
        <begin position="1"/>
        <end position="85"/>
    </location>
</feature>
<organism evidence="10 11">
    <name type="scientific">Trichonephila clavata</name>
    <name type="common">Joro spider</name>
    <name type="synonym">Nephila clavata</name>
    <dbReference type="NCBI Taxonomy" id="2740835"/>
    <lineage>
        <taxon>Eukaryota</taxon>
        <taxon>Metazoa</taxon>
        <taxon>Ecdysozoa</taxon>
        <taxon>Arthropoda</taxon>
        <taxon>Chelicerata</taxon>
        <taxon>Arachnida</taxon>
        <taxon>Araneae</taxon>
        <taxon>Araneomorphae</taxon>
        <taxon>Entelegynae</taxon>
        <taxon>Araneoidea</taxon>
        <taxon>Nephilidae</taxon>
        <taxon>Trichonephila</taxon>
    </lineage>
</organism>
<dbReference type="SUPFAM" id="SSF117289">
    <property type="entry name" value="Nucleoporin domain"/>
    <property type="match status" value="1"/>
</dbReference>
<dbReference type="Proteomes" id="UP000887116">
    <property type="component" value="Unassembled WGS sequence"/>
</dbReference>
<dbReference type="PROSITE" id="PS50879">
    <property type="entry name" value="RNASE_H_1"/>
    <property type="match status" value="1"/>
</dbReference>
<keyword evidence="3" id="KW-0813">Transport</keyword>
<evidence type="ECO:0000256" key="1">
    <source>
        <dbReference type="ARBA" id="ARBA00004259"/>
    </source>
</evidence>
<dbReference type="PANTHER" id="PTHR13405:SF11">
    <property type="entry name" value="NUCLEAR PORE COMPLEX PROTEIN NUP133"/>
    <property type="match status" value="1"/>
</dbReference>
<dbReference type="InterPro" id="IPR015943">
    <property type="entry name" value="WD40/YVTN_repeat-like_dom_sf"/>
</dbReference>
<dbReference type="PANTHER" id="PTHR13405">
    <property type="entry name" value="NUCLEAR PORE COMPLEX PROTEIN NUP133"/>
    <property type="match status" value="1"/>
</dbReference>
<dbReference type="CDD" id="cd09276">
    <property type="entry name" value="Rnase_HI_RT_non_LTR"/>
    <property type="match status" value="1"/>
</dbReference>
<evidence type="ECO:0000313" key="10">
    <source>
        <dbReference type="EMBL" id="GFQ96770.1"/>
    </source>
</evidence>
<name>A0A8X6L3V8_TRICU</name>
<dbReference type="GO" id="GO:0017056">
    <property type="term" value="F:structural constituent of nuclear pore"/>
    <property type="evidence" value="ECO:0007669"/>
    <property type="project" value="InterPro"/>
</dbReference>
<evidence type="ECO:0000256" key="6">
    <source>
        <dbReference type="ARBA" id="ARBA00023010"/>
    </source>
</evidence>
<evidence type="ECO:0000256" key="8">
    <source>
        <dbReference type="SAM" id="MobiDB-lite"/>
    </source>
</evidence>
<dbReference type="GO" id="GO:0000972">
    <property type="term" value="P:transcription-dependent tethering of RNA polymerase II gene DNA at nuclear periphery"/>
    <property type="evidence" value="ECO:0007669"/>
    <property type="project" value="TreeGrafter"/>
</dbReference>
<dbReference type="Gene3D" id="1.25.40.700">
    <property type="match status" value="1"/>
</dbReference>
<sequence length="1673" mass="190481">MTNTKSKKDTATQTDIGTQTEISNIETPTNIDNLTSESHKDSPIAQKPITNNLIEQETTLSPPETSFMDLESSNLDKRSPETLHLSVPSDTEDLMEIDKISTKRPATGNVQEAAKILKPSIRIESGGIQTTKEVEDVMLLDLTWSVLENPLGSDHFPVVISYATPIACATLRQPRWKFDQADWETFRTQADLTEDMVSSGSKDEAVSLVTSCILSAANNAISQPSSRLPSFPKPCCDNYTPTFQALKRREERVKLNFSSSNEEGYNSPLTLLELRVALHRLGNTAAGPDGLHYIMLGHLSEISILSLLLLFNRIWETQVFPTQWCHAHVLPFPKPGKDPTSANNYHPIALTSCLSKLMERIVSARLMFHLESHNLLSPLQSGFRKSSPSGGSPSLGLIFDPSLRFHRHLKDLKIRSTKALNILKVLANTRWGADRTSLLRLYRALIRSKLDYGSVVYSSACKSLLKILDPVHHQGLRLCLGAFRTSPVESLYAEAYEPPLDLRRNLYDFKSHRSSLTYSQPFHFRIRNLINDLNLNIGRIALCKISEMPPWKVIYPKVDFTLSCFSKACTPVSTYRTLYLEHRELFSDYELIFTDGSKSESHVGSAVVSLSTVITDALPISASIYTAELHALRIAIEHISLSCGKKFIIYTDSLSALQSIVSLHSSSHPILVDIAYALANHLKKKDIRFCWIPGHARITGNELADTAARSVTGSSERFPIPHSDLKACFKQKLQSVWQSNWVQQTENKLHNVMPVLAPTVPSSSNRREQVIWTRLRLGHTRLTHRHLLFGEPPPYCEICNVPLSKQLNRVLSAQTDDGDFFLYVLSNSCVQKWHIAKKERKENYDQLLFEVDLDRELKQIYTEELFSNDTNVVPGLKTWCLDMQLYQSGVMILTACTIPVSSGGNVHYGFGFLDTSSIEQAQTFSSFNLTTYTEAYLEENEERLLNYKFLLPSIDSQFAYIYNSEKVLCIPIVSPQIDYNTLDFSSTGNVVLGSGSCEGMPLFFTRDYGIISFLPSQKAIGDSKLLASMKDVSIRKTDPDELPESLSAKLRVAMCSYCSSDLEKCDRLIGEILADAKSSNKEDLDEAVINLSLRIIDDYPVSDPRWCESVPSGSVSSSLLITYQLEDKLKVHECLLVFLKTFHLFEKLATVKMSDFRIPTKVLLCEHAEKLVAAKSIRLFLTEHGEIIETAVRDTLERRDIEVKNHLTPQDVFFREVSAFHTIFPSLIELEKDHLNSDESLEKTLSAVMTMNKIFVGLLEAINEYRQNRLESYDLKDVPVNYMPWTSRDGHSGIRPFIRNQLDINVTYALNLTDNIQIQGVLYQQYVEILDFFLNSYEKQMQSLKSERNVILAKEYELERQTFIKPLVSVRQYERAAAIAEKYMDFDLLMQICEETKDSDRLQRYMLQFTEQHFSEYVFKWYMNKGQKGKIFNKHLGQREVLGKFLQEHETLKWLYFIQEEKYDAAHATLRHLALKETQYLSRKKTLLSLSKLCALVSNSPQNVKSSQIEAVNLEQDLITHQEALPLTVVEAYGIDPKNMRVFLPEELIEMYISDENSTANVYDFKIALDLLNFMKKPIDDPDVFNLRMHIWAKAILRDNWENFDCNNPLEAFKETIFFQIIEVAFDQGIEVHDFLPPIEDLLQTSELSDLADNPNFKFFLQAGYEHILKIIS</sequence>
<keyword evidence="4" id="KW-0509">mRNA transport</keyword>
<dbReference type="InterPro" id="IPR002156">
    <property type="entry name" value="RNaseH_domain"/>
</dbReference>
<comment type="subcellular location">
    <subcellularLocation>
        <location evidence="1">Nucleus envelope</location>
    </subcellularLocation>
</comment>
<dbReference type="InterPro" id="IPR012337">
    <property type="entry name" value="RNaseH-like_sf"/>
</dbReference>
<dbReference type="InterPro" id="IPR037624">
    <property type="entry name" value="Nup133-like"/>
</dbReference>
<dbReference type="GO" id="GO:0003676">
    <property type="term" value="F:nucleic acid binding"/>
    <property type="evidence" value="ECO:0007669"/>
    <property type="project" value="InterPro"/>
</dbReference>
<gene>
    <name evidence="10" type="primary">NUP133</name>
    <name evidence="10" type="ORF">TNCT_722131</name>
</gene>
<evidence type="ECO:0000256" key="5">
    <source>
        <dbReference type="ARBA" id="ARBA00022927"/>
    </source>
</evidence>
<protein>
    <submittedName>
        <fullName evidence="10">Nuclear pore complex protein Nup133</fullName>
    </submittedName>
</protein>
<feature type="domain" description="RNase H type-1" evidence="9">
    <location>
        <begin position="586"/>
        <end position="713"/>
    </location>
</feature>
<evidence type="ECO:0000256" key="3">
    <source>
        <dbReference type="ARBA" id="ARBA00022448"/>
    </source>
</evidence>
<keyword evidence="11" id="KW-1185">Reference proteome</keyword>
<dbReference type="Gene3D" id="2.130.10.10">
    <property type="entry name" value="YVTN repeat-like/Quinoprotein amine dehydrogenase"/>
    <property type="match status" value="1"/>
</dbReference>
<keyword evidence="6" id="KW-0811">Translocation</keyword>
<dbReference type="GO" id="GO:0006606">
    <property type="term" value="P:protein import into nucleus"/>
    <property type="evidence" value="ECO:0007669"/>
    <property type="project" value="TreeGrafter"/>
</dbReference>